<dbReference type="Pfam" id="PF00085">
    <property type="entry name" value="Thioredoxin"/>
    <property type="match status" value="1"/>
</dbReference>
<comment type="caution">
    <text evidence="10">The sequence shown here is derived from an EMBL/GenBank/DDBJ whole genome shotgun (WGS) entry which is preliminary data.</text>
</comment>
<dbReference type="InterPro" id="IPR013766">
    <property type="entry name" value="Thioredoxin_domain"/>
</dbReference>
<dbReference type="PRINTS" id="PR00421">
    <property type="entry name" value="THIOREDOXIN"/>
</dbReference>
<dbReference type="Gene3D" id="3.40.30.10">
    <property type="entry name" value="Glutaredoxin"/>
    <property type="match status" value="1"/>
</dbReference>
<proteinExistence type="inferred from homology"/>
<evidence type="ECO:0000256" key="6">
    <source>
        <dbReference type="ARBA" id="ARBA00023284"/>
    </source>
</evidence>
<dbReference type="PROSITE" id="PS51352">
    <property type="entry name" value="THIOREDOXIN_2"/>
    <property type="match status" value="1"/>
</dbReference>
<name>A0ABV6K5T2_9LACO</name>
<keyword evidence="3" id="KW-0813">Transport</keyword>
<protein>
    <recommendedName>
        <fullName evidence="2 7">Thioredoxin</fullName>
    </recommendedName>
</protein>
<keyword evidence="6" id="KW-0676">Redox-active center</keyword>
<dbReference type="InterPro" id="IPR036249">
    <property type="entry name" value="Thioredoxin-like_sf"/>
</dbReference>
<dbReference type="PANTHER" id="PTHR45663:SF11">
    <property type="entry name" value="GEO12009P1"/>
    <property type="match status" value="1"/>
</dbReference>
<evidence type="ECO:0000256" key="3">
    <source>
        <dbReference type="ARBA" id="ARBA00022448"/>
    </source>
</evidence>
<sequence length="108" mass="11682">MVKELTDQTFETATANGVALTDFWAAWCGPCRMQSPVVEELDQELNGQVAISKVDVDQNAATAAAFGIMSIPTLVIKKDGAVVEKLVGLRTKQQLKATLAKYTPLEEN</sequence>
<keyword evidence="5" id="KW-1015">Disulfide bond</keyword>
<evidence type="ECO:0000256" key="7">
    <source>
        <dbReference type="NCBIfam" id="TIGR01068"/>
    </source>
</evidence>
<dbReference type="InterPro" id="IPR005746">
    <property type="entry name" value="Thioredoxin"/>
</dbReference>
<dbReference type="NCBIfam" id="TIGR01068">
    <property type="entry name" value="thioredoxin"/>
    <property type="match status" value="1"/>
</dbReference>
<accession>A0ABV6K5T2</accession>
<evidence type="ECO:0000259" key="9">
    <source>
        <dbReference type="PROSITE" id="PS51352"/>
    </source>
</evidence>
<keyword evidence="11" id="KW-1185">Reference proteome</keyword>
<evidence type="ECO:0000256" key="2">
    <source>
        <dbReference type="ARBA" id="ARBA00020570"/>
    </source>
</evidence>
<dbReference type="RefSeq" id="WP_137645885.1">
    <property type="nucleotide sequence ID" value="NZ_BAABRM010000028.1"/>
</dbReference>
<evidence type="ECO:0000256" key="5">
    <source>
        <dbReference type="ARBA" id="ARBA00023157"/>
    </source>
</evidence>
<organism evidence="10 11">
    <name type="scientific">Lactiplantibacillus plajomi</name>
    <dbReference type="NCBI Taxonomy" id="1457217"/>
    <lineage>
        <taxon>Bacteria</taxon>
        <taxon>Bacillati</taxon>
        <taxon>Bacillota</taxon>
        <taxon>Bacilli</taxon>
        <taxon>Lactobacillales</taxon>
        <taxon>Lactobacillaceae</taxon>
        <taxon>Lactiplantibacillus</taxon>
    </lineage>
</organism>
<keyword evidence="4" id="KW-0249">Electron transport</keyword>
<dbReference type="Proteomes" id="UP001589855">
    <property type="component" value="Unassembled WGS sequence"/>
</dbReference>
<dbReference type="PANTHER" id="PTHR45663">
    <property type="entry name" value="GEO12009P1"/>
    <property type="match status" value="1"/>
</dbReference>
<dbReference type="SUPFAM" id="SSF52833">
    <property type="entry name" value="Thioredoxin-like"/>
    <property type="match status" value="1"/>
</dbReference>
<comment type="similarity">
    <text evidence="1 8">Belongs to the thioredoxin family.</text>
</comment>
<dbReference type="InterPro" id="IPR017937">
    <property type="entry name" value="Thioredoxin_CS"/>
</dbReference>
<evidence type="ECO:0000256" key="1">
    <source>
        <dbReference type="ARBA" id="ARBA00008987"/>
    </source>
</evidence>
<feature type="domain" description="Thioredoxin" evidence="9">
    <location>
        <begin position="1"/>
        <end position="104"/>
    </location>
</feature>
<dbReference type="EMBL" id="JBHLUK010000056">
    <property type="protein sequence ID" value="MFC0423645.1"/>
    <property type="molecule type" value="Genomic_DNA"/>
</dbReference>
<dbReference type="CDD" id="cd02947">
    <property type="entry name" value="TRX_family"/>
    <property type="match status" value="1"/>
</dbReference>
<evidence type="ECO:0000313" key="11">
    <source>
        <dbReference type="Proteomes" id="UP001589855"/>
    </source>
</evidence>
<evidence type="ECO:0000313" key="10">
    <source>
        <dbReference type="EMBL" id="MFC0423645.1"/>
    </source>
</evidence>
<dbReference type="PIRSF" id="PIRSF000077">
    <property type="entry name" value="Thioredoxin"/>
    <property type="match status" value="1"/>
</dbReference>
<reference evidence="10 11" key="1">
    <citation type="submission" date="2024-09" db="EMBL/GenBank/DDBJ databases">
        <authorList>
            <person name="Sun Q."/>
            <person name="Mori K."/>
        </authorList>
    </citation>
    <scope>NUCLEOTIDE SEQUENCE [LARGE SCALE GENOMIC DNA]</scope>
    <source>
        <strain evidence="10 11">TBRC 4575</strain>
    </source>
</reference>
<evidence type="ECO:0000256" key="8">
    <source>
        <dbReference type="PIRNR" id="PIRNR000077"/>
    </source>
</evidence>
<gene>
    <name evidence="10" type="primary">trxA</name>
    <name evidence="10" type="ORF">ACFFGS_05860</name>
</gene>
<dbReference type="PROSITE" id="PS00194">
    <property type="entry name" value="THIOREDOXIN_1"/>
    <property type="match status" value="1"/>
</dbReference>
<evidence type="ECO:0000256" key="4">
    <source>
        <dbReference type="ARBA" id="ARBA00022982"/>
    </source>
</evidence>